<feature type="domain" description="Amidohydrolase-related" evidence="4">
    <location>
        <begin position="66"/>
        <end position="319"/>
    </location>
</feature>
<gene>
    <name evidence="5" type="ORF">A1O9_12252</name>
</gene>
<evidence type="ECO:0000313" key="6">
    <source>
        <dbReference type="Proteomes" id="UP000027920"/>
    </source>
</evidence>
<dbReference type="SUPFAM" id="SSF51556">
    <property type="entry name" value="Metallo-dependent hydrolases"/>
    <property type="match status" value="1"/>
</dbReference>
<dbReference type="GO" id="GO:0016831">
    <property type="term" value="F:carboxy-lyase activity"/>
    <property type="evidence" value="ECO:0007669"/>
    <property type="project" value="UniProtKB-KW"/>
</dbReference>
<dbReference type="InterPro" id="IPR006680">
    <property type="entry name" value="Amidohydro-rel"/>
</dbReference>
<dbReference type="FunFam" id="3.20.20.140:FF:000099">
    <property type="entry name" value="Amidohydrolase 2"/>
    <property type="match status" value="1"/>
</dbReference>
<comment type="caution">
    <text evidence="5">The sequence shown here is derived from an EMBL/GenBank/DDBJ whole genome shotgun (WGS) entry which is preliminary data.</text>
</comment>
<dbReference type="Pfam" id="PF04909">
    <property type="entry name" value="Amidohydro_2"/>
    <property type="match status" value="1"/>
</dbReference>
<dbReference type="InterPro" id="IPR032466">
    <property type="entry name" value="Metal_Hydrolase"/>
</dbReference>
<dbReference type="GO" id="GO:0019748">
    <property type="term" value="P:secondary metabolic process"/>
    <property type="evidence" value="ECO:0007669"/>
    <property type="project" value="TreeGrafter"/>
</dbReference>
<accession>A0A072NW26</accession>
<dbReference type="GO" id="GO:0016787">
    <property type="term" value="F:hydrolase activity"/>
    <property type="evidence" value="ECO:0007669"/>
    <property type="project" value="InterPro"/>
</dbReference>
<dbReference type="AlphaFoldDB" id="A0A072NW26"/>
<keyword evidence="1 3" id="KW-0210">Decarboxylase</keyword>
<dbReference type="OrthoDB" id="432010at2759"/>
<evidence type="ECO:0000256" key="2">
    <source>
        <dbReference type="ARBA" id="ARBA00023239"/>
    </source>
</evidence>
<protein>
    <recommendedName>
        <fullName evidence="4">Amidohydrolase-related domain-containing protein</fullName>
    </recommendedName>
</protein>
<dbReference type="GO" id="GO:0005829">
    <property type="term" value="C:cytosol"/>
    <property type="evidence" value="ECO:0007669"/>
    <property type="project" value="TreeGrafter"/>
</dbReference>
<dbReference type="EMBL" id="AMGV01000022">
    <property type="protein sequence ID" value="KEF51617.1"/>
    <property type="molecule type" value="Genomic_DNA"/>
</dbReference>
<evidence type="ECO:0000259" key="4">
    <source>
        <dbReference type="Pfam" id="PF04909"/>
    </source>
</evidence>
<evidence type="ECO:0000256" key="1">
    <source>
        <dbReference type="ARBA" id="ARBA00022793"/>
    </source>
</evidence>
<name>A0A072NW26_9EURO</name>
<dbReference type="VEuPathDB" id="FungiDB:A1O9_12252"/>
<dbReference type="Proteomes" id="UP000027920">
    <property type="component" value="Unassembled WGS sequence"/>
</dbReference>
<dbReference type="RefSeq" id="XP_013254207.1">
    <property type="nucleotide sequence ID" value="XM_013398753.1"/>
</dbReference>
<sequence length="324" mass="36234">MGPPLIALEEHFFSEAMLSSPTDKYSEQFKHTKGILEKLSDVGDLRLKHMDNGEIAFQVVSHAPSQMSYVQCVSTNNQLSEAVGAHPDRFAGFAILPVAEPANCAAELERCVRELGFVGALIDNHDKDGRYFDGEEYFNMFKTAQDLDVPIYLHPTWPTDSMNSTLYSGNFSKGASISIGGSGFGWHSDVAIHVLRLFAAGLFERLPQLKIIIGHMGEMIPFMLARIEMLSYRWGVPGRTFTEVYKSNIYITTSGYWSVDPLACILRNTPIDHVLYSVDYPFGRNEDGLAFFKDLENSGLVTREQLEMIAYKNAERLLGVRAKA</sequence>
<dbReference type="InterPro" id="IPR032465">
    <property type="entry name" value="ACMSD"/>
</dbReference>
<evidence type="ECO:0000313" key="5">
    <source>
        <dbReference type="EMBL" id="KEF51617.1"/>
    </source>
</evidence>
<organism evidence="5 6">
    <name type="scientific">Exophiala aquamarina CBS 119918</name>
    <dbReference type="NCBI Taxonomy" id="1182545"/>
    <lineage>
        <taxon>Eukaryota</taxon>
        <taxon>Fungi</taxon>
        <taxon>Dikarya</taxon>
        <taxon>Ascomycota</taxon>
        <taxon>Pezizomycotina</taxon>
        <taxon>Eurotiomycetes</taxon>
        <taxon>Chaetothyriomycetidae</taxon>
        <taxon>Chaetothyriales</taxon>
        <taxon>Herpotrichiellaceae</taxon>
        <taxon>Exophiala</taxon>
    </lineage>
</organism>
<proteinExistence type="inferred from homology"/>
<evidence type="ECO:0000256" key="3">
    <source>
        <dbReference type="RuleBase" id="RU366045"/>
    </source>
</evidence>
<reference evidence="5 6" key="1">
    <citation type="submission" date="2013-03" db="EMBL/GenBank/DDBJ databases">
        <title>The Genome Sequence of Exophiala aquamarina CBS 119918.</title>
        <authorList>
            <consortium name="The Broad Institute Genomics Platform"/>
            <person name="Cuomo C."/>
            <person name="de Hoog S."/>
            <person name="Gorbushina A."/>
            <person name="Walker B."/>
            <person name="Young S.K."/>
            <person name="Zeng Q."/>
            <person name="Gargeya S."/>
            <person name="Fitzgerald M."/>
            <person name="Haas B."/>
            <person name="Abouelleil A."/>
            <person name="Allen A.W."/>
            <person name="Alvarado L."/>
            <person name="Arachchi H.M."/>
            <person name="Berlin A.M."/>
            <person name="Chapman S.B."/>
            <person name="Gainer-Dewar J."/>
            <person name="Goldberg J."/>
            <person name="Griggs A."/>
            <person name="Gujja S."/>
            <person name="Hansen M."/>
            <person name="Howarth C."/>
            <person name="Imamovic A."/>
            <person name="Ireland A."/>
            <person name="Larimer J."/>
            <person name="McCowan C."/>
            <person name="Murphy C."/>
            <person name="Pearson M."/>
            <person name="Poon T.W."/>
            <person name="Priest M."/>
            <person name="Roberts A."/>
            <person name="Saif S."/>
            <person name="Shea T."/>
            <person name="Sisk P."/>
            <person name="Sykes S."/>
            <person name="Wortman J."/>
            <person name="Nusbaum C."/>
            <person name="Birren B."/>
        </authorList>
    </citation>
    <scope>NUCLEOTIDE SEQUENCE [LARGE SCALE GENOMIC DNA]</scope>
    <source>
        <strain evidence="5 6">CBS 119918</strain>
    </source>
</reference>
<comment type="similarity">
    <text evidence="3">Belongs to the metallo-dependent hydrolases superfamily.</text>
</comment>
<dbReference type="GeneID" id="25287146"/>
<keyword evidence="6" id="KW-1185">Reference proteome</keyword>
<keyword evidence="2 3" id="KW-0456">Lyase</keyword>
<dbReference type="PANTHER" id="PTHR21240:SF30">
    <property type="entry name" value="AMIDOHYDROLASE-RELATED DOMAIN-CONTAINING PROTEIN-RELATED"/>
    <property type="match status" value="1"/>
</dbReference>
<dbReference type="STRING" id="1182545.A0A072NW26"/>
<dbReference type="PANTHER" id="PTHR21240">
    <property type="entry name" value="2-AMINO-3-CARBOXYLMUCONATE-6-SEMIALDEHYDE DECARBOXYLASE"/>
    <property type="match status" value="1"/>
</dbReference>
<dbReference type="HOGENOM" id="CLU_039329_5_1_1"/>
<dbReference type="Gene3D" id="3.20.20.140">
    <property type="entry name" value="Metal-dependent hydrolases"/>
    <property type="match status" value="1"/>
</dbReference>